<dbReference type="Proteomes" id="UP000037178">
    <property type="component" value="Unassembled WGS sequence"/>
</dbReference>
<feature type="transmembrane region" description="Helical" evidence="1">
    <location>
        <begin position="90"/>
        <end position="110"/>
    </location>
</feature>
<feature type="transmembrane region" description="Helical" evidence="1">
    <location>
        <begin position="156"/>
        <end position="173"/>
    </location>
</feature>
<sequence>MTRALASWALTALMLLIVLAALEFVEHAGRLGWAGLNGEAAWSRFNSQIAAANIGIYAHMLTGAVITVLAPLQLIPVIRRRLPALHRWSGRVLVVLALVTGLGGLSYIALQGTIGGAHMSVAFAIYGLLVLLCAVQTIRHARARHWLDHRDWALRLFLLAIGSWLYRVHYAIWEPLTGRAGMDFSFTGWFDQVNLWAFYLPYLALLELALMRQGRGLFGRARA</sequence>
<dbReference type="Pfam" id="PF10067">
    <property type="entry name" value="DUF2306"/>
    <property type="match status" value="1"/>
</dbReference>
<evidence type="ECO:0000256" key="1">
    <source>
        <dbReference type="SAM" id="Phobius"/>
    </source>
</evidence>
<dbReference type="STRING" id="1675527.AIOL_004316"/>
<feature type="transmembrane region" description="Helical" evidence="1">
    <location>
        <begin position="193"/>
        <end position="210"/>
    </location>
</feature>
<reference evidence="2 3" key="1">
    <citation type="submission" date="2015-06" db="EMBL/GenBank/DDBJ databases">
        <title>Draft genome sequence of an Alphaproteobacteria species associated to the Mediterranean sponge Oscarella lobularis.</title>
        <authorList>
            <person name="Jourda C."/>
            <person name="Santini S."/>
            <person name="Claverie J.-M."/>
        </authorList>
    </citation>
    <scope>NUCLEOTIDE SEQUENCE [LARGE SCALE GENOMIC DNA]</scope>
    <source>
        <strain evidence="2">IGS</strain>
    </source>
</reference>
<dbReference type="InterPro" id="IPR018750">
    <property type="entry name" value="DUF2306_membrane"/>
</dbReference>
<dbReference type="EMBL" id="LFTY01000002">
    <property type="protein sequence ID" value="KMW59334.1"/>
    <property type="molecule type" value="Genomic_DNA"/>
</dbReference>
<feature type="transmembrane region" description="Helical" evidence="1">
    <location>
        <begin position="116"/>
        <end position="135"/>
    </location>
</feature>
<keyword evidence="1" id="KW-0472">Membrane</keyword>
<dbReference type="PATRIC" id="fig|1675527.3.peg.4516"/>
<dbReference type="AlphaFoldDB" id="A0A0J9ECA6"/>
<keyword evidence="1" id="KW-0812">Transmembrane</keyword>
<dbReference type="OrthoDB" id="8759010at2"/>
<feature type="transmembrane region" description="Helical" evidence="1">
    <location>
        <begin position="56"/>
        <end position="78"/>
    </location>
</feature>
<protein>
    <submittedName>
        <fullName evidence="2">Putative membrane protein</fullName>
    </submittedName>
</protein>
<keyword evidence="1" id="KW-1133">Transmembrane helix</keyword>
<comment type="caution">
    <text evidence="2">The sequence shown here is derived from an EMBL/GenBank/DDBJ whole genome shotgun (WGS) entry which is preliminary data.</text>
</comment>
<gene>
    <name evidence="2" type="ORF">AIOL_004316</name>
</gene>
<proteinExistence type="predicted"/>
<evidence type="ECO:0000313" key="2">
    <source>
        <dbReference type="EMBL" id="KMW59334.1"/>
    </source>
</evidence>
<name>A0A0J9ECA6_9RHOB</name>
<keyword evidence="3" id="KW-1185">Reference proteome</keyword>
<organism evidence="2 3">
    <name type="scientific">Candidatus Rhodobacter oscarellae</name>
    <dbReference type="NCBI Taxonomy" id="1675527"/>
    <lineage>
        <taxon>Bacteria</taxon>
        <taxon>Pseudomonadati</taxon>
        <taxon>Pseudomonadota</taxon>
        <taxon>Alphaproteobacteria</taxon>
        <taxon>Rhodobacterales</taxon>
        <taxon>Rhodobacter group</taxon>
        <taxon>Rhodobacter</taxon>
    </lineage>
</organism>
<accession>A0A0J9ECA6</accession>
<evidence type="ECO:0000313" key="3">
    <source>
        <dbReference type="Proteomes" id="UP000037178"/>
    </source>
</evidence>